<dbReference type="InterPro" id="IPR002156">
    <property type="entry name" value="RNaseH_domain"/>
</dbReference>
<dbReference type="Proteomes" id="UP001472677">
    <property type="component" value="Unassembled WGS sequence"/>
</dbReference>
<comment type="caution">
    <text evidence="2">The sequence shown here is derived from an EMBL/GenBank/DDBJ whole genome shotgun (WGS) entry which is preliminary data.</text>
</comment>
<reference evidence="2 3" key="1">
    <citation type="journal article" date="2024" name="G3 (Bethesda)">
        <title>Genome assembly of Hibiscus sabdariffa L. provides insights into metabolisms of medicinal natural products.</title>
        <authorList>
            <person name="Kim T."/>
        </authorList>
    </citation>
    <scope>NUCLEOTIDE SEQUENCE [LARGE SCALE GENOMIC DNA]</scope>
    <source>
        <strain evidence="2">TK-2024</strain>
        <tissue evidence="2">Old leaves</tissue>
    </source>
</reference>
<accession>A0ABR2ATB0</accession>
<name>A0ABR2ATB0_9ROSI</name>
<dbReference type="EMBL" id="JBBPBM010000315">
    <property type="protein sequence ID" value="KAK8497321.1"/>
    <property type="molecule type" value="Genomic_DNA"/>
</dbReference>
<proteinExistence type="predicted"/>
<sequence>MVKDLRQWDWNRSIGNYSVIMAELLTIHDMWLQAWRLGYKKIVVETDIVEVVRIINQESNSLRDNAIVEAIKALLQQAWEVKLVKYCEKGI</sequence>
<organism evidence="2 3">
    <name type="scientific">Hibiscus sabdariffa</name>
    <name type="common">roselle</name>
    <dbReference type="NCBI Taxonomy" id="183260"/>
    <lineage>
        <taxon>Eukaryota</taxon>
        <taxon>Viridiplantae</taxon>
        <taxon>Streptophyta</taxon>
        <taxon>Embryophyta</taxon>
        <taxon>Tracheophyta</taxon>
        <taxon>Spermatophyta</taxon>
        <taxon>Magnoliopsida</taxon>
        <taxon>eudicotyledons</taxon>
        <taxon>Gunneridae</taxon>
        <taxon>Pentapetalae</taxon>
        <taxon>rosids</taxon>
        <taxon>malvids</taxon>
        <taxon>Malvales</taxon>
        <taxon>Malvaceae</taxon>
        <taxon>Malvoideae</taxon>
        <taxon>Hibiscus</taxon>
    </lineage>
</organism>
<gene>
    <name evidence="2" type="ORF">V6N12_038628</name>
</gene>
<protein>
    <recommendedName>
        <fullName evidence="1">RNase H type-1 domain-containing protein</fullName>
    </recommendedName>
</protein>
<feature type="domain" description="RNase H type-1" evidence="1">
    <location>
        <begin position="16"/>
        <end position="83"/>
    </location>
</feature>
<keyword evidence="3" id="KW-1185">Reference proteome</keyword>
<evidence type="ECO:0000259" key="1">
    <source>
        <dbReference type="Pfam" id="PF13456"/>
    </source>
</evidence>
<evidence type="ECO:0000313" key="2">
    <source>
        <dbReference type="EMBL" id="KAK8497321.1"/>
    </source>
</evidence>
<evidence type="ECO:0000313" key="3">
    <source>
        <dbReference type="Proteomes" id="UP001472677"/>
    </source>
</evidence>
<dbReference type="Pfam" id="PF13456">
    <property type="entry name" value="RVT_3"/>
    <property type="match status" value="1"/>
</dbReference>